<comment type="caution">
    <text evidence="2">The sequence shown here is derived from an EMBL/GenBank/DDBJ whole genome shotgun (WGS) entry which is preliminary data.</text>
</comment>
<keyword evidence="1" id="KW-1133">Transmembrane helix</keyword>
<feature type="transmembrane region" description="Helical" evidence="1">
    <location>
        <begin position="51"/>
        <end position="68"/>
    </location>
</feature>
<reference evidence="2 3" key="1">
    <citation type="submission" date="2016-07" db="EMBL/GenBank/DDBJ databases">
        <title>Pervasive Adenine N6-methylation of Active Genes in Fungi.</title>
        <authorList>
            <consortium name="DOE Joint Genome Institute"/>
            <person name="Mondo S.J."/>
            <person name="Dannebaum R.O."/>
            <person name="Kuo R.C."/>
            <person name="Labutti K."/>
            <person name="Haridas S."/>
            <person name="Kuo A."/>
            <person name="Salamov A."/>
            <person name="Ahrendt S.R."/>
            <person name="Lipzen A."/>
            <person name="Sullivan W."/>
            <person name="Andreopoulos W.B."/>
            <person name="Clum A."/>
            <person name="Lindquist E."/>
            <person name="Daum C."/>
            <person name="Ramamoorthy G.K."/>
            <person name="Gryganskyi A."/>
            <person name="Culley D."/>
            <person name="Magnuson J.K."/>
            <person name="James T.Y."/>
            <person name="O'Malley M.A."/>
            <person name="Stajich J.E."/>
            <person name="Spatafora J.W."/>
            <person name="Visel A."/>
            <person name="Grigoriev I.V."/>
        </authorList>
    </citation>
    <scope>NUCLEOTIDE SEQUENCE [LARGE SCALE GENOMIC DNA]</scope>
    <source>
        <strain evidence="2 3">NRRL 1336</strain>
    </source>
</reference>
<gene>
    <name evidence="2" type="ORF">BCR42DRAFT_406218</name>
</gene>
<protein>
    <submittedName>
        <fullName evidence="2">Uncharacterized protein</fullName>
    </submittedName>
</protein>
<sequence>MTQTSISCRAQRSLLYWVSKPRGERYFQSSFLGKHVCYCNSSTSLSRSLKFNYLEGVVFILAISYCAIRRFIIKYTKNALGIFRKIQMLLRFC</sequence>
<evidence type="ECO:0000313" key="3">
    <source>
        <dbReference type="Proteomes" id="UP000193560"/>
    </source>
</evidence>
<dbReference type="Proteomes" id="UP000193560">
    <property type="component" value="Unassembled WGS sequence"/>
</dbReference>
<keyword evidence="1" id="KW-0472">Membrane</keyword>
<evidence type="ECO:0000256" key="1">
    <source>
        <dbReference type="SAM" id="Phobius"/>
    </source>
</evidence>
<accession>A0A1X2IUI0</accession>
<proteinExistence type="predicted"/>
<dbReference type="EMBL" id="MCGE01000004">
    <property type="protein sequence ID" value="ORZ22455.1"/>
    <property type="molecule type" value="Genomic_DNA"/>
</dbReference>
<organism evidence="2 3">
    <name type="scientific">Absidia repens</name>
    <dbReference type="NCBI Taxonomy" id="90262"/>
    <lineage>
        <taxon>Eukaryota</taxon>
        <taxon>Fungi</taxon>
        <taxon>Fungi incertae sedis</taxon>
        <taxon>Mucoromycota</taxon>
        <taxon>Mucoromycotina</taxon>
        <taxon>Mucoromycetes</taxon>
        <taxon>Mucorales</taxon>
        <taxon>Cunninghamellaceae</taxon>
        <taxon>Absidia</taxon>
    </lineage>
</organism>
<keyword evidence="1" id="KW-0812">Transmembrane</keyword>
<evidence type="ECO:0000313" key="2">
    <source>
        <dbReference type="EMBL" id="ORZ22455.1"/>
    </source>
</evidence>
<name>A0A1X2IUI0_9FUNG</name>
<keyword evidence="3" id="KW-1185">Reference proteome</keyword>
<dbReference type="AlphaFoldDB" id="A0A1X2IUI0"/>